<evidence type="ECO:0000313" key="3">
    <source>
        <dbReference type="Proteomes" id="UP001157418"/>
    </source>
</evidence>
<reference evidence="2 3" key="1">
    <citation type="submission" date="2022-01" db="EMBL/GenBank/DDBJ databases">
        <authorList>
            <person name="Xiong W."/>
            <person name="Schranz E."/>
        </authorList>
    </citation>
    <scope>NUCLEOTIDE SEQUENCE [LARGE SCALE GENOMIC DNA]</scope>
</reference>
<evidence type="ECO:0000256" key="1">
    <source>
        <dbReference type="SAM" id="Phobius"/>
    </source>
</evidence>
<organism evidence="2 3">
    <name type="scientific">Lactuca virosa</name>
    <dbReference type="NCBI Taxonomy" id="75947"/>
    <lineage>
        <taxon>Eukaryota</taxon>
        <taxon>Viridiplantae</taxon>
        <taxon>Streptophyta</taxon>
        <taxon>Embryophyta</taxon>
        <taxon>Tracheophyta</taxon>
        <taxon>Spermatophyta</taxon>
        <taxon>Magnoliopsida</taxon>
        <taxon>eudicotyledons</taxon>
        <taxon>Gunneridae</taxon>
        <taxon>Pentapetalae</taxon>
        <taxon>asterids</taxon>
        <taxon>campanulids</taxon>
        <taxon>Asterales</taxon>
        <taxon>Asteraceae</taxon>
        <taxon>Cichorioideae</taxon>
        <taxon>Cichorieae</taxon>
        <taxon>Lactucinae</taxon>
        <taxon>Lactuca</taxon>
    </lineage>
</organism>
<dbReference type="Proteomes" id="UP001157418">
    <property type="component" value="Unassembled WGS sequence"/>
</dbReference>
<evidence type="ECO:0000313" key="2">
    <source>
        <dbReference type="EMBL" id="CAH1422656.1"/>
    </source>
</evidence>
<keyword evidence="1" id="KW-0812">Transmembrane</keyword>
<keyword evidence="1" id="KW-1133">Transmembrane helix</keyword>
<keyword evidence="3" id="KW-1185">Reference proteome</keyword>
<proteinExistence type="predicted"/>
<gene>
    <name evidence="2" type="ORF">LVIROSA_LOCUS9974</name>
</gene>
<protein>
    <submittedName>
        <fullName evidence="2">Uncharacterized protein</fullName>
    </submittedName>
</protein>
<accession>A0AAU9MAU9</accession>
<keyword evidence="1" id="KW-0472">Membrane</keyword>
<dbReference type="AlphaFoldDB" id="A0AAU9MAU9"/>
<name>A0AAU9MAU9_9ASTR</name>
<feature type="transmembrane region" description="Helical" evidence="1">
    <location>
        <begin position="91"/>
        <end position="110"/>
    </location>
</feature>
<dbReference type="EMBL" id="CAKMRJ010001112">
    <property type="protein sequence ID" value="CAH1422656.1"/>
    <property type="molecule type" value="Genomic_DNA"/>
</dbReference>
<comment type="caution">
    <text evidence="2">The sequence shown here is derived from an EMBL/GenBank/DDBJ whole genome shotgun (WGS) entry which is preliminary data.</text>
</comment>
<sequence length="111" mass="13100">MDHVIRIRIRNDEVISDMGRGKEHHVIGPNFDGVVEVNDVGMLIRDDENEDMVPDNFMDYHGFMDQEERENDDHKDVIWNNEKTMAKKKEIIIIVVMVVMEVKIMMIVFIK</sequence>